<dbReference type="NCBIfam" id="TIGR00287">
    <property type="entry name" value="cas1"/>
    <property type="match status" value="1"/>
</dbReference>
<evidence type="ECO:0000256" key="8">
    <source>
        <dbReference type="ARBA" id="ARBA00023211"/>
    </source>
</evidence>
<dbReference type="GO" id="GO:0043571">
    <property type="term" value="P:maintenance of CRISPR repeat elements"/>
    <property type="evidence" value="ECO:0007669"/>
    <property type="project" value="UniProtKB-UniRule"/>
</dbReference>
<organism evidence="11 12">
    <name type="scientific">Candidatus Roizmanbacteria bacterium CG10_big_fil_rev_8_21_14_0_10_39_6</name>
    <dbReference type="NCBI Taxonomy" id="1974853"/>
    <lineage>
        <taxon>Bacteria</taxon>
        <taxon>Candidatus Roizmaniibacteriota</taxon>
    </lineage>
</organism>
<proteinExistence type="inferred from homology"/>
<sequence>MLTLPDFKEKRIVFMYAEYGQKNLLQLTNDTICFVRNNETINKISCHIVFAVFVVGDISITTSLLKKLNNYGISIFFLNHNLAVKASFVAEAEGNYLLREKQYKTDNALTIAKNIVDNKIFTQEWVLKKYEKPYNAKVFNTARVKLKSVKDREQLLGIEGYASREYFQSLFSTLSWVRRAPQTKEDVNNMLLDIGYTYLFNYCDSLLRLFGFDTYKGYYHQLFFQRKSLVCDVMEPIRPLIDYQLLKSFNLKQINQKDFIFRNGRFDFKDGYKTSKLYSALFLEAINNKKEDIYAYILNFYRYSMDDTKYPFKKFTL</sequence>
<protein>
    <recommendedName>
        <fullName evidence="10">CRISPR-associated endonuclease Cas1</fullName>
        <ecNumber evidence="10">3.1.-.-</ecNumber>
    </recommendedName>
</protein>
<comment type="subunit">
    <text evidence="9 10">Homodimer, forms a heterotetramer with a Cas2 homodimer.</text>
</comment>
<keyword evidence="6 10" id="KW-0051">Antiviral defense</keyword>
<keyword evidence="5 10" id="KW-0460">Magnesium</keyword>
<accession>A0A2M8KRR4</accession>
<dbReference type="Pfam" id="PF01867">
    <property type="entry name" value="Cas_Cas1"/>
    <property type="match status" value="1"/>
</dbReference>
<evidence type="ECO:0000256" key="7">
    <source>
        <dbReference type="ARBA" id="ARBA00023125"/>
    </source>
</evidence>
<evidence type="ECO:0000256" key="6">
    <source>
        <dbReference type="ARBA" id="ARBA00023118"/>
    </source>
</evidence>
<dbReference type="Proteomes" id="UP000229554">
    <property type="component" value="Unassembled WGS sequence"/>
</dbReference>
<evidence type="ECO:0000256" key="5">
    <source>
        <dbReference type="ARBA" id="ARBA00022842"/>
    </source>
</evidence>
<evidence type="ECO:0000313" key="11">
    <source>
        <dbReference type="EMBL" id="PJE62600.1"/>
    </source>
</evidence>
<dbReference type="InterPro" id="IPR002729">
    <property type="entry name" value="CRISPR-assoc_Cas1"/>
</dbReference>
<comment type="similarity">
    <text evidence="10">Belongs to the CRISPR-associated endonuclease Cas1 family.</text>
</comment>
<dbReference type="InterPro" id="IPR042211">
    <property type="entry name" value="CRISPR-assoc_Cas1_N"/>
</dbReference>
<dbReference type="GO" id="GO:0004519">
    <property type="term" value="F:endonuclease activity"/>
    <property type="evidence" value="ECO:0007669"/>
    <property type="project" value="UniProtKB-UniRule"/>
</dbReference>
<dbReference type="PANTHER" id="PTHR34353">
    <property type="entry name" value="CRISPR-ASSOCIATED ENDONUCLEASE CAS1 1"/>
    <property type="match status" value="1"/>
</dbReference>
<evidence type="ECO:0000256" key="1">
    <source>
        <dbReference type="ARBA" id="ARBA00022722"/>
    </source>
</evidence>
<dbReference type="CDD" id="cd09634">
    <property type="entry name" value="Cas1_I-II-III"/>
    <property type="match status" value="1"/>
</dbReference>
<dbReference type="Gene3D" id="3.100.10.20">
    <property type="entry name" value="CRISPR-associated endonuclease Cas1, N-terminal domain"/>
    <property type="match status" value="1"/>
</dbReference>
<feature type="binding site" evidence="10">
    <location>
        <position position="235"/>
    </location>
    <ligand>
        <name>Mn(2+)</name>
        <dbReference type="ChEBI" id="CHEBI:29035"/>
    </ligand>
</feature>
<reference evidence="12" key="1">
    <citation type="submission" date="2017-09" db="EMBL/GenBank/DDBJ databases">
        <title>Depth-based differentiation of microbial function through sediment-hosted aquifers and enrichment of novel symbionts in the deep terrestrial subsurface.</title>
        <authorList>
            <person name="Probst A.J."/>
            <person name="Ladd B."/>
            <person name="Jarett J.K."/>
            <person name="Geller-Mcgrath D.E."/>
            <person name="Sieber C.M.K."/>
            <person name="Emerson J.B."/>
            <person name="Anantharaman K."/>
            <person name="Thomas B.C."/>
            <person name="Malmstrom R."/>
            <person name="Stieglmeier M."/>
            <person name="Klingl A."/>
            <person name="Woyke T."/>
            <person name="Ryan C.M."/>
            <person name="Banfield J.F."/>
        </authorList>
    </citation>
    <scope>NUCLEOTIDE SEQUENCE [LARGE SCALE GENOMIC DNA]</scope>
</reference>
<dbReference type="HAMAP" id="MF_01470">
    <property type="entry name" value="Cas1"/>
    <property type="match status" value="1"/>
</dbReference>
<name>A0A2M8KRR4_9BACT</name>
<evidence type="ECO:0000256" key="3">
    <source>
        <dbReference type="ARBA" id="ARBA00022759"/>
    </source>
</evidence>
<evidence type="ECO:0000256" key="9">
    <source>
        <dbReference type="ARBA" id="ARBA00038592"/>
    </source>
</evidence>
<evidence type="ECO:0000256" key="10">
    <source>
        <dbReference type="HAMAP-Rule" id="MF_01470"/>
    </source>
</evidence>
<dbReference type="GO" id="GO:0016787">
    <property type="term" value="F:hydrolase activity"/>
    <property type="evidence" value="ECO:0007669"/>
    <property type="project" value="UniProtKB-KW"/>
</dbReference>
<dbReference type="GO" id="GO:0051607">
    <property type="term" value="P:defense response to virus"/>
    <property type="evidence" value="ECO:0007669"/>
    <property type="project" value="UniProtKB-UniRule"/>
</dbReference>
<keyword evidence="2 10" id="KW-0479">Metal-binding</keyword>
<dbReference type="GO" id="GO:0046872">
    <property type="term" value="F:metal ion binding"/>
    <property type="evidence" value="ECO:0007669"/>
    <property type="project" value="UniProtKB-UniRule"/>
</dbReference>
<gene>
    <name evidence="10 11" type="primary">cas1</name>
    <name evidence="11" type="ORF">COU88_04130</name>
</gene>
<evidence type="ECO:0000313" key="12">
    <source>
        <dbReference type="Proteomes" id="UP000229554"/>
    </source>
</evidence>
<feature type="binding site" evidence="10">
    <location>
        <position position="220"/>
    </location>
    <ligand>
        <name>Mn(2+)</name>
        <dbReference type="ChEBI" id="CHEBI:29035"/>
    </ligand>
</feature>
<dbReference type="GO" id="GO:0003677">
    <property type="term" value="F:DNA binding"/>
    <property type="evidence" value="ECO:0007669"/>
    <property type="project" value="UniProtKB-KW"/>
</dbReference>
<comment type="caution">
    <text evidence="11">The sequence shown here is derived from an EMBL/GenBank/DDBJ whole genome shotgun (WGS) entry which is preliminary data.</text>
</comment>
<keyword evidence="3 10" id="KW-0255">Endonuclease</keyword>
<keyword evidence="1 10" id="KW-0540">Nuclease</keyword>
<keyword evidence="8 10" id="KW-0464">Manganese</keyword>
<dbReference type="EC" id="3.1.-.-" evidence="10"/>
<dbReference type="InterPro" id="IPR042206">
    <property type="entry name" value="CRISPR-assoc_Cas1_C"/>
</dbReference>
<dbReference type="InterPro" id="IPR050646">
    <property type="entry name" value="Cas1"/>
</dbReference>
<dbReference type="AlphaFoldDB" id="A0A2M8KRR4"/>
<dbReference type="Gene3D" id="1.20.120.920">
    <property type="entry name" value="CRISPR-associated endonuclease Cas1, C-terminal domain"/>
    <property type="match status" value="1"/>
</dbReference>
<dbReference type="EMBL" id="PFED01000165">
    <property type="protein sequence ID" value="PJE62600.1"/>
    <property type="molecule type" value="Genomic_DNA"/>
</dbReference>
<comment type="function">
    <text evidence="10">CRISPR (clustered regularly interspaced short palindromic repeat), is an adaptive immune system that provides protection against mobile genetic elements (viruses, transposable elements and conjugative plasmids). CRISPR clusters contain spacers, sequences complementary to antecedent mobile elements, and target invading nucleic acids. CRISPR clusters are transcribed and processed into CRISPR RNA (crRNA). Acts as a dsDNA endonuclease. Involved in the integration of spacer DNA into the CRISPR cassette.</text>
</comment>
<evidence type="ECO:0000256" key="2">
    <source>
        <dbReference type="ARBA" id="ARBA00022723"/>
    </source>
</evidence>
<comment type="cofactor">
    <cofactor evidence="10">
        <name>Mg(2+)</name>
        <dbReference type="ChEBI" id="CHEBI:18420"/>
    </cofactor>
    <cofactor evidence="10">
        <name>Mn(2+)</name>
        <dbReference type="ChEBI" id="CHEBI:29035"/>
    </cofactor>
</comment>
<feature type="binding site" evidence="10">
    <location>
        <position position="159"/>
    </location>
    <ligand>
        <name>Mn(2+)</name>
        <dbReference type="ChEBI" id="CHEBI:29035"/>
    </ligand>
</feature>
<keyword evidence="4 10" id="KW-0378">Hydrolase</keyword>
<evidence type="ECO:0000256" key="4">
    <source>
        <dbReference type="ARBA" id="ARBA00022801"/>
    </source>
</evidence>
<keyword evidence="7 10" id="KW-0238">DNA-binding</keyword>
<dbReference type="PANTHER" id="PTHR34353:SF2">
    <property type="entry name" value="CRISPR-ASSOCIATED ENDONUCLEASE CAS1 1"/>
    <property type="match status" value="1"/>
</dbReference>